<sequence>MNEGASVADHVNEFNSILSRLMSVDIKFDDEVQALLLLSSLPESWSGTVTAVSGSTGSTKLKFDNIRDLILGEDLHKKTSGEYSNSLLSAEDKGMGRKQDKGQKHNRSRSKSKKRGQSKIGEIKDKEVNQAARDSDDALVCCVENTVEDRIMDSGASFHATYCKEELERFKLRSGKVRLADDKTLDIAGVGDVVLKTSFGTSWTLKDVRYIPGLKRRLISVGQLDEEGYHVGFGDQQWKVTKGSLVVAHGNKRGSLYMVEVHPEGIGAIIDGSGSAALWFGEAEESFLHNVSEDKETAEVGASSYRRLWPYIYCINLRIPLL</sequence>
<dbReference type="InterPro" id="IPR054722">
    <property type="entry name" value="PolX-like_BBD"/>
</dbReference>
<accession>A0ABQ4WKT7</accession>
<gene>
    <name evidence="3" type="ORF">Tco_0626843</name>
</gene>
<evidence type="ECO:0000313" key="3">
    <source>
        <dbReference type="EMBL" id="GJS53481.1"/>
    </source>
</evidence>
<dbReference type="Pfam" id="PF14223">
    <property type="entry name" value="Retrotran_gag_2"/>
    <property type="match status" value="1"/>
</dbReference>
<reference evidence="3" key="1">
    <citation type="journal article" date="2022" name="Int. J. Mol. Sci.">
        <title>Draft Genome of Tanacetum Coccineum: Genomic Comparison of Closely Related Tanacetum-Family Plants.</title>
        <authorList>
            <person name="Yamashiro T."/>
            <person name="Shiraishi A."/>
            <person name="Nakayama K."/>
            <person name="Satake H."/>
        </authorList>
    </citation>
    <scope>NUCLEOTIDE SEQUENCE</scope>
</reference>
<dbReference type="EMBL" id="BQNB010008729">
    <property type="protein sequence ID" value="GJS53481.1"/>
    <property type="molecule type" value="Genomic_DNA"/>
</dbReference>
<evidence type="ECO:0000313" key="4">
    <source>
        <dbReference type="Proteomes" id="UP001151760"/>
    </source>
</evidence>
<dbReference type="PANTHER" id="PTHR47592">
    <property type="entry name" value="PBF68 PROTEIN"/>
    <property type="match status" value="1"/>
</dbReference>
<evidence type="ECO:0000259" key="2">
    <source>
        <dbReference type="Pfam" id="PF22936"/>
    </source>
</evidence>
<feature type="compositionally biased region" description="Basic residues" evidence="1">
    <location>
        <begin position="104"/>
        <end position="117"/>
    </location>
</feature>
<reference evidence="3" key="2">
    <citation type="submission" date="2022-01" db="EMBL/GenBank/DDBJ databases">
        <authorList>
            <person name="Yamashiro T."/>
            <person name="Shiraishi A."/>
            <person name="Satake H."/>
            <person name="Nakayama K."/>
        </authorList>
    </citation>
    <scope>NUCLEOTIDE SEQUENCE</scope>
</reference>
<organism evidence="3 4">
    <name type="scientific">Tanacetum coccineum</name>
    <dbReference type="NCBI Taxonomy" id="301880"/>
    <lineage>
        <taxon>Eukaryota</taxon>
        <taxon>Viridiplantae</taxon>
        <taxon>Streptophyta</taxon>
        <taxon>Embryophyta</taxon>
        <taxon>Tracheophyta</taxon>
        <taxon>Spermatophyta</taxon>
        <taxon>Magnoliopsida</taxon>
        <taxon>eudicotyledons</taxon>
        <taxon>Gunneridae</taxon>
        <taxon>Pentapetalae</taxon>
        <taxon>asterids</taxon>
        <taxon>campanulids</taxon>
        <taxon>Asterales</taxon>
        <taxon>Asteraceae</taxon>
        <taxon>Asteroideae</taxon>
        <taxon>Anthemideae</taxon>
        <taxon>Anthemidinae</taxon>
        <taxon>Tanacetum</taxon>
    </lineage>
</organism>
<feature type="region of interest" description="Disordered" evidence="1">
    <location>
        <begin position="87"/>
        <end position="129"/>
    </location>
</feature>
<protein>
    <recommendedName>
        <fullName evidence="2">Retrovirus-related Pol polyprotein from transposon TNT 1-94-like beta-barrel domain-containing protein</fullName>
    </recommendedName>
</protein>
<proteinExistence type="predicted"/>
<dbReference type="Proteomes" id="UP001151760">
    <property type="component" value="Unassembled WGS sequence"/>
</dbReference>
<dbReference type="Pfam" id="PF22936">
    <property type="entry name" value="Pol_BBD"/>
    <property type="match status" value="1"/>
</dbReference>
<feature type="compositionally biased region" description="Basic and acidic residues" evidence="1">
    <location>
        <begin position="90"/>
        <end position="103"/>
    </location>
</feature>
<keyword evidence="4" id="KW-1185">Reference proteome</keyword>
<evidence type="ECO:0000256" key="1">
    <source>
        <dbReference type="SAM" id="MobiDB-lite"/>
    </source>
</evidence>
<dbReference type="PANTHER" id="PTHR47592:SF27">
    <property type="entry name" value="OS08G0421700 PROTEIN"/>
    <property type="match status" value="1"/>
</dbReference>
<feature type="domain" description="Retrovirus-related Pol polyprotein from transposon TNT 1-94-like beta-barrel" evidence="2">
    <location>
        <begin position="151"/>
        <end position="229"/>
    </location>
</feature>
<comment type="caution">
    <text evidence="3">The sequence shown here is derived from an EMBL/GenBank/DDBJ whole genome shotgun (WGS) entry which is preliminary data.</text>
</comment>
<name>A0ABQ4WKT7_9ASTR</name>